<feature type="compositionally biased region" description="Polar residues" evidence="1">
    <location>
        <begin position="78"/>
        <end position="99"/>
    </location>
</feature>
<comment type="caution">
    <text evidence="2">The sequence shown here is derived from an EMBL/GenBank/DDBJ whole genome shotgun (WGS) entry which is preliminary data.</text>
</comment>
<feature type="region of interest" description="Disordered" evidence="1">
    <location>
        <begin position="1"/>
        <end position="33"/>
    </location>
</feature>
<feature type="compositionally biased region" description="Polar residues" evidence="1">
    <location>
        <begin position="1"/>
        <end position="28"/>
    </location>
</feature>
<keyword evidence="3" id="KW-1185">Reference proteome</keyword>
<organism evidence="2 3">
    <name type="scientific">Marasmius crinis-equi</name>
    <dbReference type="NCBI Taxonomy" id="585013"/>
    <lineage>
        <taxon>Eukaryota</taxon>
        <taxon>Fungi</taxon>
        <taxon>Dikarya</taxon>
        <taxon>Basidiomycota</taxon>
        <taxon>Agaricomycotina</taxon>
        <taxon>Agaricomycetes</taxon>
        <taxon>Agaricomycetidae</taxon>
        <taxon>Agaricales</taxon>
        <taxon>Marasmiineae</taxon>
        <taxon>Marasmiaceae</taxon>
        <taxon>Marasmius</taxon>
    </lineage>
</organism>
<feature type="region of interest" description="Disordered" evidence="1">
    <location>
        <begin position="72"/>
        <end position="102"/>
    </location>
</feature>
<reference evidence="2 3" key="1">
    <citation type="submission" date="2024-02" db="EMBL/GenBank/DDBJ databases">
        <title>A draft genome for the cacao thread blight pathogen Marasmius crinis-equi.</title>
        <authorList>
            <person name="Cohen S.P."/>
            <person name="Baruah I.K."/>
            <person name="Amoako-Attah I."/>
            <person name="Bukari Y."/>
            <person name="Meinhardt L.W."/>
            <person name="Bailey B.A."/>
        </authorList>
    </citation>
    <scope>NUCLEOTIDE SEQUENCE [LARGE SCALE GENOMIC DNA]</scope>
    <source>
        <strain evidence="2 3">GH-76</strain>
    </source>
</reference>
<sequence>MAQTSSSTQGLNSPFNTAEPDPSSTPGTTEWELSKNYVEEKTVEQYLLQFEELVTTKPSAAEFLSSEHIANSEENHHPASTSANQPRNTPIAQTTTPKSSIGRLSGFEGALILLLRKHHQRLNENHSMVTMENSELEFELEQQKYSCTYWQEYALALMDVLEKHNIPLPMRHGYENVQRGYSTEPDED</sequence>
<protein>
    <submittedName>
        <fullName evidence="2">Uncharacterized protein</fullName>
    </submittedName>
</protein>
<accession>A0ABR3FI76</accession>
<evidence type="ECO:0000256" key="1">
    <source>
        <dbReference type="SAM" id="MobiDB-lite"/>
    </source>
</evidence>
<name>A0ABR3FI76_9AGAR</name>
<evidence type="ECO:0000313" key="2">
    <source>
        <dbReference type="EMBL" id="KAL0575044.1"/>
    </source>
</evidence>
<dbReference type="EMBL" id="JBAHYK010000341">
    <property type="protein sequence ID" value="KAL0575044.1"/>
    <property type="molecule type" value="Genomic_DNA"/>
</dbReference>
<evidence type="ECO:0000313" key="3">
    <source>
        <dbReference type="Proteomes" id="UP001465976"/>
    </source>
</evidence>
<gene>
    <name evidence="2" type="ORF">V5O48_006917</name>
</gene>
<dbReference type="Proteomes" id="UP001465976">
    <property type="component" value="Unassembled WGS sequence"/>
</dbReference>
<proteinExistence type="predicted"/>